<organism evidence="2 3">
    <name type="scientific">Spinacia oleracea</name>
    <name type="common">Spinach</name>
    <dbReference type="NCBI Taxonomy" id="3562"/>
    <lineage>
        <taxon>Eukaryota</taxon>
        <taxon>Viridiplantae</taxon>
        <taxon>Streptophyta</taxon>
        <taxon>Embryophyta</taxon>
        <taxon>Tracheophyta</taxon>
        <taxon>Spermatophyta</taxon>
        <taxon>Magnoliopsida</taxon>
        <taxon>eudicotyledons</taxon>
        <taxon>Gunneridae</taxon>
        <taxon>Pentapetalae</taxon>
        <taxon>Caryophyllales</taxon>
        <taxon>Chenopodiaceae</taxon>
        <taxon>Chenopodioideae</taxon>
        <taxon>Anserineae</taxon>
        <taxon>Spinacia</taxon>
    </lineage>
</organism>
<dbReference type="Proteomes" id="UP000813463">
    <property type="component" value="Chromosome 4"/>
</dbReference>
<evidence type="ECO:0000313" key="3">
    <source>
        <dbReference type="RefSeq" id="XP_056683430.1"/>
    </source>
</evidence>
<evidence type="ECO:0000256" key="1">
    <source>
        <dbReference type="SAM" id="Phobius"/>
    </source>
</evidence>
<dbReference type="RefSeq" id="XP_056683430.1">
    <property type="nucleotide sequence ID" value="XM_056827452.1"/>
</dbReference>
<sequence length="167" mass="19579">MSKYAPSWPVYWSILNRGCCIMKVTKPTSFHPNPPHLWRLALCVVSLKLLATPLLLSTVLPSHTRQTRLITTSSGTQLSALCSLMAVVYRSSKLEIHVCVSTTNFLRISVLQINTWRETFWLKDYRWKPHCIWLQRDMNHSSLLAFLIGMFQNHRWMEIHLRESLHY</sequence>
<keyword evidence="1" id="KW-1133">Transmembrane helix</keyword>
<keyword evidence="2" id="KW-1185">Reference proteome</keyword>
<protein>
    <submittedName>
        <fullName evidence="3">Uncharacterized protein isoform X1</fullName>
    </submittedName>
</protein>
<reference evidence="2" key="1">
    <citation type="journal article" date="2021" name="Nat. Commun.">
        <title>Genomic analyses provide insights into spinach domestication and the genetic basis of agronomic traits.</title>
        <authorList>
            <person name="Cai X."/>
            <person name="Sun X."/>
            <person name="Xu C."/>
            <person name="Sun H."/>
            <person name="Wang X."/>
            <person name="Ge C."/>
            <person name="Zhang Z."/>
            <person name="Wang Q."/>
            <person name="Fei Z."/>
            <person name="Jiao C."/>
            <person name="Wang Q."/>
        </authorList>
    </citation>
    <scope>NUCLEOTIDE SEQUENCE [LARGE SCALE GENOMIC DNA]</scope>
    <source>
        <strain evidence="2">cv. Varoflay</strain>
    </source>
</reference>
<name>A0ABM3QJA2_SPIOL</name>
<feature type="transmembrane region" description="Helical" evidence="1">
    <location>
        <begin position="37"/>
        <end position="60"/>
    </location>
</feature>
<proteinExistence type="predicted"/>
<keyword evidence="1" id="KW-0472">Membrane</keyword>
<keyword evidence="1" id="KW-0812">Transmembrane</keyword>
<dbReference type="GeneID" id="110778263"/>
<reference evidence="3" key="2">
    <citation type="submission" date="2025-08" db="UniProtKB">
        <authorList>
            <consortium name="RefSeq"/>
        </authorList>
    </citation>
    <scope>IDENTIFICATION</scope>
    <source>
        <tissue evidence="3">Leaf</tissue>
    </source>
</reference>
<evidence type="ECO:0000313" key="2">
    <source>
        <dbReference type="Proteomes" id="UP000813463"/>
    </source>
</evidence>
<accession>A0ABM3QJA2</accession>
<gene>
    <name evidence="3" type="primary">LOC110778263</name>
</gene>